<dbReference type="GO" id="GO:0005199">
    <property type="term" value="F:structural constituent of cell wall"/>
    <property type="evidence" value="ECO:0007669"/>
    <property type="project" value="InterPro"/>
</dbReference>
<keyword evidence="1" id="KW-1015">Disulfide bond</keyword>
<dbReference type="CDD" id="cd00320">
    <property type="entry name" value="cpn10"/>
    <property type="match status" value="1"/>
</dbReference>
<dbReference type="InterPro" id="IPR037124">
    <property type="entry name" value="Chaperonin_GroES_sf"/>
</dbReference>
<evidence type="ECO:0000256" key="4">
    <source>
        <dbReference type="SAM" id="SignalP"/>
    </source>
</evidence>
<evidence type="ECO:0000256" key="2">
    <source>
        <dbReference type="ARBA" id="ARBA00023186"/>
    </source>
</evidence>
<proteinExistence type="inferred from homology"/>
<dbReference type="InterPro" id="IPR011032">
    <property type="entry name" value="GroES-like_sf"/>
</dbReference>
<evidence type="ECO:0000256" key="3">
    <source>
        <dbReference type="RuleBase" id="RU003479"/>
    </source>
</evidence>
<dbReference type="Pfam" id="PF00166">
    <property type="entry name" value="Cpn10"/>
    <property type="match status" value="1"/>
</dbReference>
<dbReference type="Pfam" id="PF01185">
    <property type="entry name" value="Hydrophobin"/>
    <property type="match status" value="1"/>
</dbReference>
<evidence type="ECO:0000313" key="5">
    <source>
        <dbReference type="EMBL" id="KAF4226226.1"/>
    </source>
</evidence>
<dbReference type="PROSITE" id="PS51257">
    <property type="entry name" value="PROKAR_LIPOPROTEIN"/>
    <property type="match status" value="1"/>
</dbReference>
<name>A0A8H4EDA3_9EURO</name>
<dbReference type="OrthoDB" id="184876at2759"/>
<dbReference type="PRINTS" id="PR00297">
    <property type="entry name" value="CHAPERONIN10"/>
</dbReference>
<keyword evidence="4" id="KW-0732">Signal</keyword>
<reference evidence="5" key="1">
    <citation type="journal article" date="2020" name="bioRxiv">
        <title>Genomic and phenotypic heterogeneity of clinical isolates of the human pathogens Aspergillus fumigatus, Aspergillus lentulus and Aspergillus fumigatiaffinis.</title>
        <authorList>
            <person name="dos Santos R.A.C."/>
            <person name="Steenwyk J.L."/>
            <person name="Rivero-Menendez O."/>
            <person name="Mead M.E."/>
            <person name="Silva L.P."/>
            <person name="Bastos R.W."/>
            <person name="Alastruey-Izquierdo A."/>
            <person name="Goldman G.H."/>
            <person name="Rokas A."/>
        </authorList>
    </citation>
    <scope>NUCLEOTIDE SEQUENCE</scope>
    <source>
        <strain evidence="5">CNM-CM6805</strain>
    </source>
</reference>
<dbReference type="GO" id="GO:0044183">
    <property type="term" value="F:protein folding chaperone"/>
    <property type="evidence" value="ECO:0007669"/>
    <property type="project" value="InterPro"/>
</dbReference>
<gene>
    <name evidence="5" type="ORF">CNMCM6805_004905</name>
</gene>
<keyword evidence="6" id="KW-1185">Reference proteome</keyword>
<comment type="similarity">
    <text evidence="3">Belongs to the GroES chaperonin family.</text>
</comment>
<dbReference type="GO" id="GO:0005524">
    <property type="term" value="F:ATP binding"/>
    <property type="evidence" value="ECO:0007669"/>
    <property type="project" value="InterPro"/>
</dbReference>
<dbReference type="EMBL" id="JAAAPX010000264">
    <property type="protein sequence ID" value="KAF4226226.1"/>
    <property type="molecule type" value="Genomic_DNA"/>
</dbReference>
<reference evidence="5" key="2">
    <citation type="submission" date="2020-04" db="EMBL/GenBank/DDBJ databases">
        <authorList>
            <person name="Santos R.A.C."/>
            <person name="Steenwyk J.L."/>
            <person name="Rivero-Menendez O."/>
            <person name="Mead M.E."/>
            <person name="Silva L.P."/>
            <person name="Bastos R.W."/>
            <person name="Alastruey-Izquierdo A."/>
            <person name="Goldman G.H."/>
            <person name="Rokas A."/>
        </authorList>
    </citation>
    <scope>NUCLEOTIDE SEQUENCE</scope>
    <source>
        <strain evidence="5">CNM-CM6805</strain>
    </source>
</reference>
<comment type="caution">
    <text evidence="5">The sequence shown here is derived from an EMBL/GenBank/DDBJ whole genome shotgun (WGS) entry which is preliminary data.</text>
</comment>
<keyword evidence="2 3" id="KW-0143">Chaperone</keyword>
<evidence type="ECO:0000256" key="1">
    <source>
        <dbReference type="ARBA" id="ARBA00023157"/>
    </source>
</evidence>
<feature type="signal peptide" evidence="4">
    <location>
        <begin position="1"/>
        <end position="21"/>
    </location>
</feature>
<dbReference type="InterPro" id="IPR020818">
    <property type="entry name" value="Chaperonin_GroES"/>
</dbReference>
<organism evidence="5 6">
    <name type="scientific">Aspergillus fumigatiaffinis</name>
    <dbReference type="NCBI Taxonomy" id="340414"/>
    <lineage>
        <taxon>Eukaryota</taxon>
        <taxon>Fungi</taxon>
        <taxon>Dikarya</taxon>
        <taxon>Ascomycota</taxon>
        <taxon>Pezizomycotina</taxon>
        <taxon>Eurotiomycetes</taxon>
        <taxon>Eurotiomycetidae</taxon>
        <taxon>Eurotiales</taxon>
        <taxon>Aspergillaceae</taxon>
        <taxon>Aspergillus</taxon>
        <taxon>Aspergillus subgen. Fumigati</taxon>
    </lineage>
</organism>
<dbReference type="AlphaFoldDB" id="A0A8H4EDA3"/>
<evidence type="ECO:0000313" key="6">
    <source>
        <dbReference type="Proteomes" id="UP000653565"/>
    </source>
</evidence>
<evidence type="ECO:0008006" key="7">
    <source>
        <dbReference type="Google" id="ProtNLM"/>
    </source>
</evidence>
<dbReference type="GO" id="GO:0009277">
    <property type="term" value="C:fungal-type cell wall"/>
    <property type="evidence" value="ECO:0007669"/>
    <property type="project" value="InterPro"/>
</dbReference>
<dbReference type="SMART" id="SM00883">
    <property type="entry name" value="Cpn10"/>
    <property type="match status" value="1"/>
</dbReference>
<dbReference type="SMART" id="SM00075">
    <property type="entry name" value="HYDRO"/>
    <property type="match status" value="1"/>
</dbReference>
<dbReference type="SUPFAM" id="SSF50129">
    <property type="entry name" value="GroES-like"/>
    <property type="match status" value="1"/>
</dbReference>
<protein>
    <recommendedName>
        <fullName evidence="7">10 kDa chaperonin</fullName>
    </recommendedName>
</protein>
<feature type="chain" id="PRO_5044154862" description="10 kDa chaperonin" evidence="4">
    <location>
        <begin position="22"/>
        <end position="180"/>
    </location>
</feature>
<dbReference type="Proteomes" id="UP000653565">
    <property type="component" value="Unassembled WGS sequence"/>
</dbReference>
<dbReference type="InterPro" id="IPR001338">
    <property type="entry name" value="Class_I_Hydrophobin"/>
</dbReference>
<sequence length="180" mass="18972">MLARTILVALVSAACFATVNAQDCSADNEKCCQQVQDPDNLNADQLALLRLLNINVNALTGAVGLSCTNIVGGSCNANAACCTGNTYNYLCPKENTVIIQPEDDITHVGTASMGTKAMKPARGVVLAVGTTKALGNGGRHAMDVRLGDLVIYTKGKGKEVRVDNDEYLLLDRDEILAVTD</sequence>
<accession>A0A8H4EDA3</accession>
<dbReference type="CDD" id="cd23507">
    <property type="entry name" value="hydrophobin_I"/>
    <property type="match status" value="1"/>
</dbReference>
<dbReference type="Gene3D" id="2.30.33.40">
    <property type="entry name" value="GroES chaperonin"/>
    <property type="match status" value="1"/>
</dbReference>